<feature type="transmembrane region" description="Helical" evidence="1">
    <location>
        <begin position="20"/>
        <end position="37"/>
    </location>
</feature>
<keyword evidence="1" id="KW-1133">Transmembrane helix</keyword>
<dbReference type="Proteomes" id="UP000087171">
    <property type="component" value="Chromosome Ca2"/>
</dbReference>
<feature type="transmembrane region" description="Helical" evidence="1">
    <location>
        <begin position="74"/>
        <end position="98"/>
    </location>
</feature>
<dbReference type="PANTHER" id="PTHR12300:SF157">
    <property type="entry name" value="HVA22-LIKE PROTEIN C"/>
    <property type="match status" value="1"/>
</dbReference>
<comment type="subcellular location">
    <subcellularLocation>
        <location evidence="1">Membrane</location>
        <topology evidence="1">Multi-pass membrane protein</topology>
    </subcellularLocation>
</comment>
<evidence type="ECO:0000313" key="2">
    <source>
        <dbReference type="Proteomes" id="UP000087171"/>
    </source>
</evidence>
<dbReference type="KEGG" id="cam:101513004"/>
<sequence length="186" mass="21968">MGTSGNNFLQVVAKNFDVLALPLVTLVYPLYASVKAIETRSSIDDQQWLTYWVLYSLITLFELTFAKLLELLAIWPYAKLILSCWLVLPHFNGAAHVYRHYVRPFYMNPQMPQMPQMPGTSQMCQMWYVPRKKNIFNKEDDVLTAAERYMQQHGTEAFERLISKTDRETRARRNGNYMIFDDDYRY</sequence>
<keyword evidence="1" id="KW-0812">Transmembrane</keyword>
<dbReference type="Pfam" id="PF03134">
    <property type="entry name" value="TB2_DP1_HVA22"/>
    <property type="match status" value="1"/>
</dbReference>
<organism evidence="2 3">
    <name type="scientific">Cicer arietinum</name>
    <name type="common">Chickpea</name>
    <name type="synonym">Garbanzo</name>
    <dbReference type="NCBI Taxonomy" id="3827"/>
    <lineage>
        <taxon>Eukaryota</taxon>
        <taxon>Viridiplantae</taxon>
        <taxon>Streptophyta</taxon>
        <taxon>Embryophyta</taxon>
        <taxon>Tracheophyta</taxon>
        <taxon>Spermatophyta</taxon>
        <taxon>Magnoliopsida</taxon>
        <taxon>eudicotyledons</taxon>
        <taxon>Gunneridae</taxon>
        <taxon>Pentapetalae</taxon>
        <taxon>rosids</taxon>
        <taxon>fabids</taxon>
        <taxon>Fabales</taxon>
        <taxon>Fabaceae</taxon>
        <taxon>Papilionoideae</taxon>
        <taxon>50 kb inversion clade</taxon>
        <taxon>NPAAA clade</taxon>
        <taxon>Hologalegina</taxon>
        <taxon>IRL clade</taxon>
        <taxon>Cicereae</taxon>
        <taxon>Cicer</taxon>
    </lineage>
</organism>
<feature type="transmembrane region" description="Helical" evidence="1">
    <location>
        <begin position="49"/>
        <end position="68"/>
    </location>
</feature>
<evidence type="ECO:0000313" key="3">
    <source>
        <dbReference type="RefSeq" id="XP_004490029.1"/>
    </source>
</evidence>
<dbReference type="PANTHER" id="PTHR12300">
    <property type="entry name" value="HVA22-LIKE PROTEINS"/>
    <property type="match status" value="1"/>
</dbReference>
<name>A0A1S2XIX3_CICAR</name>
<dbReference type="eggNOG" id="KOG1725">
    <property type="taxonomic scope" value="Eukaryota"/>
</dbReference>
<reference evidence="3" key="2">
    <citation type="submission" date="2025-08" db="UniProtKB">
        <authorList>
            <consortium name="RefSeq"/>
        </authorList>
    </citation>
    <scope>IDENTIFICATION</scope>
    <source>
        <tissue evidence="3">Etiolated seedlings</tissue>
    </source>
</reference>
<dbReference type="GeneID" id="101513004"/>
<proteinExistence type="inferred from homology"/>
<dbReference type="PaxDb" id="3827-XP_004490029.1"/>
<comment type="similarity">
    <text evidence="1">Belongs to the DP1 family.</text>
</comment>
<protein>
    <recommendedName>
        <fullName evidence="1">HVA22-like protein</fullName>
    </recommendedName>
</protein>
<dbReference type="GO" id="GO:0016020">
    <property type="term" value="C:membrane"/>
    <property type="evidence" value="ECO:0007669"/>
    <property type="project" value="UniProtKB-SubCell"/>
</dbReference>
<dbReference type="AlphaFoldDB" id="A0A1S2XIX3"/>
<reference evidence="2" key="1">
    <citation type="journal article" date="2013" name="Nat. Biotechnol.">
        <title>Draft genome sequence of chickpea (Cicer arietinum) provides a resource for trait improvement.</title>
        <authorList>
            <person name="Varshney R.K."/>
            <person name="Song C."/>
            <person name="Saxena R.K."/>
            <person name="Azam S."/>
            <person name="Yu S."/>
            <person name="Sharpe A.G."/>
            <person name="Cannon S."/>
            <person name="Baek J."/>
            <person name="Rosen B.D."/>
            <person name="Tar'an B."/>
            <person name="Millan T."/>
            <person name="Zhang X."/>
            <person name="Ramsay L.D."/>
            <person name="Iwata A."/>
            <person name="Wang Y."/>
            <person name="Nelson W."/>
            <person name="Farmer A.D."/>
            <person name="Gaur P.M."/>
            <person name="Soderlund C."/>
            <person name="Penmetsa R.V."/>
            <person name="Xu C."/>
            <person name="Bharti A.K."/>
            <person name="He W."/>
            <person name="Winter P."/>
            <person name="Zhao S."/>
            <person name="Hane J.K."/>
            <person name="Carrasquilla-Garcia N."/>
            <person name="Condie J.A."/>
            <person name="Upadhyaya H.D."/>
            <person name="Luo M.C."/>
            <person name="Thudi M."/>
            <person name="Gowda C.L."/>
            <person name="Singh N.P."/>
            <person name="Lichtenzveig J."/>
            <person name="Gali K.K."/>
            <person name="Rubio J."/>
            <person name="Nadarajan N."/>
            <person name="Dolezel J."/>
            <person name="Bansal K.C."/>
            <person name="Xu X."/>
            <person name="Edwards D."/>
            <person name="Zhang G."/>
            <person name="Kahl G."/>
            <person name="Gil J."/>
            <person name="Singh K.B."/>
            <person name="Datta S.K."/>
            <person name="Jackson S.A."/>
            <person name="Wang J."/>
            <person name="Cook D.R."/>
        </authorList>
    </citation>
    <scope>NUCLEOTIDE SEQUENCE [LARGE SCALE GENOMIC DNA]</scope>
    <source>
        <strain evidence="2">cv. CDC Frontier</strain>
    </source>
</reference>
<accession>A0A1S2XIX3</accession>
<dbReference type="RefSeq" id="XP_004490029.1">
    <property type="nucleotide sequence ID" value="XM_004489972.3"/>
</dbReference>
<keyword evidence="2" id="KW-1185">Reference proteome</keyword>
<gene>
    <name evidence="3" type="primary">LOC101513004</name>
</gene>
<evidence type="ECO:0000256" key="1">
    <source>
        <dbReference type="RuleBase" id="RU362006"/>
    </source>
</evidence>
<dbReference type="InterPro" id="IPR004345">
    <property type="entry name" value="TB2_DP1_HVA22"/>
</dbReference>
<dbReference type="OrthoDB" id="10009287at2759"/>
<keyword evidence="1" id="KW-0472">Membrane</keyword>